<dbReference type="AlphaFoldDB" id="A0A1E4SAB7"/>
<dbReference type="Gene3D" id="1.20.1270.60">
    <property type="entry name" value="Arfaptin homology (AH) domain/BAR domain"/>
    <property type="match status" value="1"/>
</dbReference>
<evidence type="ECO:0000313" key="13">
    <source>
        <dbReference type="EMBL" id="ODV76416.1"/>
    </source>
</evidence>
<dbReference type="SUPFAM" id="SSF64268">
    <property type="entry name" value="PX domain"/>
    <property type="match status" value="1"/>
</dbReference>
<dbReference type="CDD" id="cd06863">
    <property type="entry name" value="PX_Atg24p"/>
    <property type="match status" value="1"/>
</dbReference>
<dbReference type="GeneID" id="30990557"/>
<comment type="subcellular location">
    <subcellularLocation>
        <location evidence="2">Cytoplasm</location>
    </subcellularLocation>
    <subcellularLocation>
        <location evidence="1">Endomembrane system</location>
        <topology evidence="1">Peripheral membrane protein</topology>
    </subcellularLocation>
</comment>
<feature type="coiled-coil region" evidence="10">
    <location>
        <begin position="382"/>
        <end position="416"/>
    </location>
</feature>
<dbReference type="SUPFAM" id="SSF103657">
    <property type="entry name" value="BAR/IMD domain-like"/>
    <property type="match status" value="1"/>
</dbReference>
<keyword evidence="14" id="KW-1185">Reference proteome</keyword>
<dbReference type="RefSeq" id="XP_020073455.1">
    <property type="nucleotide sequence ID" value="XM_020216161.1"/>
</dbReference>
<keyword evidence="7" id="KW-0472">Membrane</keyword>
<dbReference type="SMART" id="SM00312">
    <property type="entry name" value="PX"/>
    <property type="match status" value="1"/>
</dbReference>
<dbReference type="PANTHER" id="PTHR45949:SF2">
    <property type="entry name" value="SORTING NEXIN-4"/>
    <property type="match status" value="1"/>
</dbReference>
<dbReference type="Proteomes" id="UP000094389">
    <property type="component" value="Unassembled WGS sequence"/>
</dbReference>
<dbReference type="InterPro" id="IPR027267">
    <property type="entry name" value="AH/BAR_dom_sf"/>
</dbReference>
<dbReference type="OMA" id="WSLHRFI"/>
<dbReference type="GO" id="GO:0000407">
    <property type="term" value="C:phagophore assembly site"/>
    <property type="evidence" value="ECO:0007669"/>
    <property type="project" value="TreeGrafter"/>
</dbReference>
<dbReference type="GO" id="GO:0034727">
    <property type="term" value="P:piecemeal microautophagy of the nucleus"/>
    <property type="evidence" value="ECO:0007669"/>
    <property type="project" value="TreeGrafter"/>
</dbReference>
<dbReference type="GO" id="GO:0032456">
    <property type="term" value="P:endocytic recycling"/>
    <property type="evidence" value="ECO:0007669"/>
    <property type="project" value="TreeGrafter"/>
</dbReference>
<comment type="similarity">
    <text evidence="3">Belongs to the sorting nexin family.</text>
</comment>
<dbReference type="EMBL" id="KV453925">
    <property type="protein sequence ID" value="ODV76416.1"/>
    <property type="molecule type" value="Genomic_DNA"/>
</dbReference>
<dbReference type="GO" id="GO:0015031">
    <property type="term" value="P:protein transport"/>
    <property type="evidence" value="ECO:0007669"/>
    <property type="project" value="TreeGrafter"/>
</dbReference>
<sequence length="463" mass="53279">MLDEDGLTDEPIDDVTPSAIEANNGAVLPDAETEGDAFGGQQAITEQQSHSEQGEVQDNDMYFINSSVTQPQKDNDGQNAYISYLVETEVSIAILLITDSTHLSNNPVFQSTKFVVRRRFSDFYFLYQVLLNDFPACAIPPLPDKQRLEYLKGDRFGLDFTMKRASSLSRFLKRLSLHPVLKKAKIYHIFLETHDWNSYKQHLKLKGTAESSSDGVADALINAFKTASVQNPEFVEIKERSDKLDENISRIDRIFNKILKRYTDLEQDYFDFSIQIRKLAELEPDLEVPFIKFSDGLNDLSLGFQNLKTFLDNEYIISLKDLEHYITAIKNLLRLKDQKQIDYEALTDYLDKSVAEKNLILSGGGSNFFTNKFEELRGVNHDLARRDRLNKLENKIENLTKEVANAKDVCEQFEKQTLHDIQYFESIKSVELKSTLGDLADNNIKFYQDLIDKWTKIEEELKK</sequence>
<evidence type="ECO:0000256" key="3">
    <source>
        <dbReference type="ARBA" id="ARBA00010883"/>
    </source>
</evidence>
<evidence type="ECO:0000313" key="14">
    <source>
        <dbReference type="Proteomes" id="UP000094389"/>
    </source>
</evidence>
<keyword evidence="5" id="KW-0963">Cytoplasm</keyword>
<dbReference type="Pfam" id="PF00787">
    <property type="entry name" value="PX"/>
    <property type="match status" value="1"/>
</dbReference>
<organism evidence="13 14">
    <name type="scientific">Cyberlindnera jadinii (strain ATCC 18201 / CBS 1600 / BCRC 20928 / JCM 3617 / NBRC 0987 / NRRL Y-1542)</name>
    <name type="common">Torula yeast</name>
    <name type="synonym">Candida utilis</name>
    <dbReference type="NCBI Taxonomy" id="983966"/>
    <lineage>
        <taxon>Eukaryota</taxon>
        <taxon>Fungi</taxon>
        <taxon>Dikarya</taxon>
        <taxon>Ascomycota</taxon>
        <taxon>Saccharomycotina</taxon>
        <taxon>Saccharomycetes</taxon>
        <taxon>Phaffomycetales</taxon>
        <taxon>Phaffomycetaceae</taxon>
        <taxon>Cyberlindnera</taxon>
    </lineage>
</organism>
<feature type="region of interest" description="Disordered" evidence="11">
    <location>
        <begin position="1"/>
        <end position="40"/>
    </location>
</feature>
<dbReference type="InterPro" id="IPR001683">
    <property type="entry name" value="PX_dom"/>
</dbReference>
<reference evidence="13 14" key="1">
    <citation type="journal article" date="2016" name="Proc. Natl. Acad. Sci. U.S.A.">
        <title>Comparative genomics of biotechnologically important yeasts.</title>
        <authorList>
            <person name="Riley R."/>
            <person name="Haridas S."/>
            <person name="Wolfe K.H."/>
            <person name="Lopes M.R."/>
            <person name="Hittinger C.T."/>
            <person name="Goeker M."/>
            <person name="Salamov A.A."/>
            <person name="Wisecaver J.H."/>
            <person name="Long T.M."/>
            <person name="Calvey C.H."/>
            <person name="Aerts A.L."/>
            <person name="Barry K.W."/>
            <person name="Choi C."/>
            <person name="Clum A."/>
            <person name="Coughlan A.Y."/>
            <person name="Deshpande S."/>
            <person name="Douglass A.P."/>
            <person name="Hanson S.J."/>
            <person name="Klenk H.-P."/>
            <person name="LaButti K.M."/>
            <person name="Lapidus A."/>
            <person name="Lindquist E.A."/>
            <person name="Lipzen A.M."/>
            <person name="Meier-Kolthoff J.P."/>
            <person name="Ohm R.A."/>
            <person name="Otillar R.P."/>
            <person name="Pangilinan J.L."/>
            <person name="Peng Y."/>
            <person name="Rokas A."/>
            <person name="Rosa C.A."/>
            <person name="Scheuner C."/>
            <person name="Sibirny A.A."/>
            <person name="Slot J.C."/>
            <person name="Stielow J.B."/>
            <person name="Sun H."/>
            <person name="Kurtzman C.P."/>
            <person name="Blackwell M."/>
            <person name="Grigoriev I.V."/>
            <person name="Jeffries T.W."/>
        </authorList>
    </citation>
    <scope>NUCLEOTIDE SEQUENCE [LARGE SCALE GENOMIC DNA]</scope>
    <source>
        <strain evidence="14">ATCC 18201 / CBS 1600 / BCRC 20928 / JCM 3617 / NBRC 0987 / NRRL Y-1542</strain>
    </source>
</reference>
<feature type="domain" description="PX" evidence="12">
    <location>
        <begin position="62"/>
        <end position="197"/>
    </location>
</feature>
<dbReference type="GO" id="GO:0005769">
    <property type="term" value="C:early endosome"/>
    <property type="evidence" value="ECO:0007669"/>
    <property type="project" value="TreeGrafter"/>
</dbReference>
<keyword evidence="4" id="KW-0813">Transport</keyword>
<evidence type="ECO:0000256" key="9">
    <source>
        <dbReference type="ARBA" id="ARBA00041273"/>
    </source>
</evidence>
<dbReference type="PANTHER" id="PTHR45949">
    <property type="entry name" value="SORTING NEXIN-4"/>
    <property type="match status" value="1"/>
</dbReference>
<gene>
    <name evidence="13" type="ORF">CYBJADRAFT_170862</name>
</gene>
<evidence type="ECO:0000256" key="4">
    <source>
        <dbReference type="ARBA" id="ARBA00022448"/>
    </source>
</evidence>
<dbReference type="STRING" id="983966.A0A1E4SAB7"/>
<feature type="compositionally biased region" description="Acidic residues" evidence="11">
    <location>
        <begin position="1"/>
        <end position="13"/>
    </location>
</feature>
<evidence type="ECO:0000256" key="1">
    <source>
        <dbReference type="ARBA" id="ARBA00004184"/>
    </source>
</evidence>
<name>A0A1E4SAB7_CYBJN</name>
<dbReference type="GO" id="GO:0032266">
    <property type="term" value="F:phosphatidylinositol-3-phosphate binding"/>
    <property type="evidence" value="ECO:0007669"/>
    <property type="project" value="UniProtKB-ARBA"/>
</dbReference>
<evidence type="ECO:0000256" key="6">
    <source>
        <dbReference type="ARBA" id="ARBA00023121"/>
    </source>
</evidence>
<evidence type="ECO:0000256" key="8">
    <source>
        <dbReference type="ARBA" id="ARBA00040748"/>
    </source>
</evidence>
<accession>A0A1E4SAB7</accession>
<dbReference type="GO" id="GO:0061709">
    <property type="term" value="P:reticulophagy"/>
    <property type="evidence" value="ECO:0007669"/>
    <property type="project" value="TreeGrafter"/>
</dbReference>
<evidence type="ECO:0000256" key="10">
    <source>
        <dbReference type="SAM" id="Coils"/>
    </source>
</evidence>
<dbReference type="GO" id="GO:0000422">
    <property type="term" value="P:autophagy of mitochondrion"/>
    <property type="evidence" value="ECO:0007669"/>
    <property type="project" value="TreeGrafter"/>
</dbReference>
<evidence type="ECO:0000256" key="11">
    <source>
        <dbReference type="SAM" id="MobiDB-lite"/>
    </source>
</evidence>
<keyword evidence="10" id="KW-0175">Coiled coil</keyword>
<dbReference type="PROSITE" id="PS50195">
    <property type="entry name" value="PX"/>
    <property type="match status" value="1"/>
</dbReference>
<evidence type="ECO:0000259" key="12">
    <source>
        <dbReference type="PROSITE" id="PS50195"/>
    </source>
</evidence>
<protein>
    <recommendedName>
        <fullName evidence="8">Sorting nexin-4</fullName>
    </recommendedName>
    <alternativeName>
        <fullName evidence="9">Autophagy-related protein 24</fullName>
    </alternativeName>
</protein>
<dbReference type="OrthoDB" id="205639at2759"/>
<dbReference type="InterPro" id="IPR036871">
    <property type="entry name" value="PX_dom_sf"/>
</dbReference>
<evidence type="ECO:0000256" key="5">
    <source>
        <dbReference type="ARBA" id="ARBA00022490"/>
    </source>
</evidence>
<dbReference type="Gene3D" id="3.30.1520.10">
    <property type="entry name" value="Phox-like domain"/>
    <property type="match status" value="1"/>
</dbReference>
<evidence type="ECO:0000256" key="2">
    <source>
        <dbReference type="ARBA" id="ARBA00004496"/>
    </source>
</evidence>
<evidence type="ECO:0000256" key="7">
    <source>
        <dbReference type="ARBA" id="ARBA00023136"/>
    </source>
</evidence>
<proteinExistence type="inferred from homology"/>
<keyword evidence="6" id="KW-0446">Lipid-binding</keyword>